<reference evidence="2 3" key="1">
    <citation type="journal article" date="2024" name="ISME J.">
        <title>Tailless and filamentous prophages are predominant in marine Vibrio.</title>
        <authorList>
            <person name="Steensen K."/>
            <person name="Seneca J."/>
            <person name="Bartlau N."/>
            <person name="Yu X.A."/>
            <person name="Hussain F.A."/>
            <person name="Polz M.F."/>
        </authorList>
    </citation>
    <scope>NUCLEOTIDE SEQUENCE [LARGE SCALE GENOMIC DNA]</scope>
    <source>
        <strain evidence="2 3">10N.222.51.A1</strain>
    </source>
</reference>
<dbReference type="Pfam" id="PF00378">
    <property type="entry name" value="ECH_1"/>
    <property type="match status" value="1"/>
</dbReference>
<evidence type="ECO:0000313" key="2">
    <source>
        <dbReference type="EMBL" id="MFA0569373.1"/>
    </source>
</evidence>
<dbReference type="InterPro" id="IPR014748">
    <property type="entry name" value="Enoyl-CoA_hydra_C"/>
</dbReference>
<name>A0ABV4NDJ5_9VIBR</name>
<keyword evidence="3" id="KW-1185">Reference proteome</keyword>
<dbReference type="Gene3D" id="3.90.226.10">
    <property type="entry name" value="2-enoyl-CoA Hydratase, Chain A, domain 1"/>
    <property type="match status" value="1"/>
</dbReference>
<evidence type="ECO:0000256" key="1">
    <source>
        <dbReference type="ARBA" id="ARBA00005254"/>
    </source>
</evidence>
<dbReference type="InterPro" id="IPR029045">
    <property type="entry name" value="ClpP/crotonase-like_dom_sf"/>
</dbReference>
<gene>
    <name evidence="2" type="ORF">AB4566_13965</name>
</gene>
<dbReference type="PANTHER" id="PTHR42964">
    <property type="entry name" value="ENOYL-COA HYDRATASE"/>
    <property type="match status" value="1"/>
</dbReference>
<dbReference type="InterPro" id="IPR001753">
    <property type="entry name" value="Enoyl-CoA_hydra/iso"/>
</dbReference>
<evidence type="ECO:0000313" key="3">
    <source>
        <dbReference type="Proteomes" id="UP001570417"/>
    </source>
</evidence>
<comment type="caution">
    <text evidence="2">The sequence shown here is derived from an EMBL/GenBank/DDBJ whole genome shotgun (WGS) entry which is preliminary data.</text>
</comment>
<sequence>MDSKSNTSGHVICDINHQGVALLSINRPEKHNAFNAQIIQGLLSHLANLKKNPKVRCLILQGTGKHFSAGADLNWMKSMASKSRSDNQDDAASLALLMSQLDTFPHPTLVRVQGFALGGALGLICCCDFAIALHNAQFGLSEVKIGLVPATIAPYVCRAIGTRQARRYMLTAERFNADTAQHIGLIHSVAHENEIEDLTNRFIASVLLNSPDALSKTKALCLHCDASPIEAELIDYTSQLIAEVRVSQQGQEGLNAFFDKRKPSWADESFSSEQLSAESSNATFENQTGKVDFKLGGLGEQGEQ</sequence>
<dbReference type="EMBL" id="JBFRUW010000050">
    <property type="protein sequence ID" value="MFA0569373.1"/>
    <property type="molecule type" value="Genomic_DNA"/>
</dbReference>
<dbReference type="SUPFAM" id="SSF52096">
    <property type="entry name" value="ClpP/crotonase"/>
    <property type="match status" value="1"/>
</dbReference>
<organism evidence="2 3">
    <name type="scientific">Vibrio gallaecicus</name>
    <dbReference type="NCBI Taxonomy" id="552386"/>
    <lineage>
        <taxon>Bacteria</taxon>
        <taxon>Pseudomonadati</taxon>
        <taxon>Pseudomonadota</taxon>
        <taxon>Gammaproteobacteria</taxon>
        <taxon>Vibrionales</taxon>
        <taxon>Vibrionaceae</taxon>
        <taxon>Vibrio</taxon>
    </lineage>
</organism>
<comment type="similarity">
    <text evidence="1">Belongs to the enoyl-CoA hydratase/isomerase family.</text>
</comment>
<dbReference type="PANTHER" id="PTHR42964:SF1">
    <property type="entry name" value="POLYKETIDE BIOSYNTHESIS ENOYL-COA HYDRATASE PKSH-RELATED"/>
    <property type="match status" value="1"/>
</dbReference>
<protein>
    <submittedName>
        <fullName evidence="2">Enoyl-CoA hydratase-related protein</fullName>
    </submittedName>
</protein>
<proteinExistence type="inferred from homology"/>
<dbReference type="InterPro" id="IPR051683">
    <property type="entry name" value="Enoyl-CoA_Hydratase/Isomerase"/>
</dbReference>
<dbReference type="Gene3D" id="1.10.12.10">
    <property type="entry name" value="Lyase 2-enoyl-coa Hydratase, Chain A, domain 2"/>
    <property type="match status" value="1"/>
</dbReference>
<dbReference type="RefSeq" id="WP_372266518.1">
    <property type="nucleotide sequence ID" value="NZ_JBFRUW010000050.1"/>
</dbReference>
<dbReference type="Proteomes" id="UP001570417">
    <property type="component" value="Unassembled WGS sequence"/>
</dbReference>
<accession>A0ABV4NDJ5</accession>
<dbReference type="CDD" id="cd06558">
    <property type="entry name" value="crotonase-like"/>
    <property type="match status" value="1"/>
</dbReference>